<dbReference type="EMBL" id="JANPWZ010002223">
    <property type="protein sequence ID" value="KAJ3560573.1"/>
    <property type="molecule type" value="Genomic_DNA"/>
</dbReference>
<feature type="transmembrane region" description="Helical" evidence="2">
    <location>
        <begin position="122"/>
        <end position="141"/>
    </location>
</feature>
<protein>
    <submittedName>
        <fullName evidence="3">Uncharacterized protein</fullName>
    </submittedName>
</protein>
<gene>
    <name evidence="3" type="ORF">NPX13_g9256</name>
</gene>
<dbReference type="Proteomes" id="UP001148614">
    <property type="component" value="Unassembled WGS sequence"/>
</dbReference>
<proteinExistence type="predicted"/>
<keyword evidence="4" id="KW-1185">Reference proteome</keyword>
<sequence length="625" mass="68828">MKEILRGPYTISTACLLVGVSLAIGHHAFYQSLHGQPPPTDYVGLSTGVIPPISKQRINIAAGLILATLVRTFLGISIGTAQEQFSWRGVKMHPTKLGQIDSLFLSKSGITNLLKLRLWRHFPVAMLLALLYWLIPIVAIVTPTTLNIIPSLVIESSMMKVPIVDFTNITFANVKVIDHEDDTDGLNKYDGPVAPVARAVARSILGGDVVSYLPPFTNSSYRTSVVGPALKCHDVGNSTEFWKKQAMSLYNASISYVLPDQVGPANILYLSYPNTGDIPWESKDGYDYTFSPAGISGPPYGFTIIARAYDYHDILDNTTMVQCELWDATYSTHFTYQEGIQTISSTITSYGSLVTQELSVHAPSLVLPDFPFNPDPDYMTGWAYISLLDAFQTYLTGSIIENINELQHSISVDTKVTLTELPFTRKLDYLQQSLAGLDAADFDETKLHKMAVKDVLEEMFKNATISLGSEEALTQYPDPRYSPKPTNVTISTYQNIYTYTPSILWLTYGIAIGITALSVVAGCTVATLAGGAYSTKFSTILRVVHNVRLSDSIELEDTTGKDPLPSRLEKTRVYIPPDGRSVLVGGQQPGSEDIASWGYESRMEDKSEKTRSKEVSIQMEEGVME</sequence>
<feature type="transmembrane region" description="Helical" evidence="2">
    <location>
        <begin position="60"/>
        <end position="81"/>
    </location>
</feature>
<keyword evidence="2" id="KW-0472">Membrane</keyword>
<reference evidence="3" key="1">
    <citation type="submission" date="2022-07" db="EMBL/GenBank/DDBJ databases">
        <title>Genome Sequence of Xylaria arbuscula.</title>
        <authorList>
            <person name="Buettner E."/>
        </authorList>
    </citation>
    <scope>NUCLEOTIDE SEQUENCE</scope>
    <source>
        <strain evidence="3">VT107</strain>
    </source>
</reference>
<feature type="compositionally biased region" description="Basic and acidic residues" evidence="1">
    <location>
        <begin position="601"/>
        <end position="614"/>
    </location>
</feature>
<keyword evidence="2" id="KW-0812">Transmembrane</keyword>
<dbReference type="AlphaFoldDB" id="A0A9W8TJB9"/>
<dbReference type="PANTHER" id="PTHR35041:SF6">
    <property type="entry name" value="FORMYLMETHIONINE DEFORMYLASE-LIKE PROTEIN-RELATED"/>
    <property type="match status" value="1"/>
</dbReference>
<evidence type="ECO:0000256" key="1">
    <source>
        <dbReference type="SAM" id="MobiDB-lite"/>
    </source>
</evidence>
<accession>A0A9W8TJB9</accession>
<comment type="caution">
    <text evidence="3">The sequence shown here is derived from an EMBL/GenBank/DDBJ whole genome shotgun (WGS) entry which is preliminary data.</text>
</comment>
<organism evidence="3 4">
    <name type="scientific">Xylaria arbuscula</name>
    <dbReference type="NCBI Taxonomy" id="114810"/>
    <lineage>
        <taxon>Eukaryota</taxon>
        <taxon>Fungi</taxon>
        <taxon>Dikarya</taxon>
        <taxon>Ascomycota</taxon>
        <taxon>Pezizomycotina</taxon>
        <taxon>Sordariomycetes</taxon>
        <taxon>Xylariomycetidae</taxon>
        <taxon>Xylariales</taxon>
        <taxon>Xylariaceae</taxon>
        <taxon>Xylaria</taxon>
    </lineage>
</organism>
<evidence type="ECO:0000313" key="4">
    <source>
        <dbReference type="Proteomes" id="UP001148614"/>
    </source>
</evidence>
<evidence type="ECO:0000256" key="2">
    <source>
        <dbReference type="SAM" id="Phobius"/>
    </source>
</evidence>
<dbReference type="PANTHER" id="PTHR35041">
    <property type="entry name" value="MEDIATOR OF RNA POLYMERASE II TRANSCRIPTION SUBUNIT 1"/>
    <property type="match status" value="1"/>
</dbReference>
<keyword evidence="2" id="KW-1133">Transmembrane helix</keyword>
<feature type="transmembrane region" description="Helical" evidence="2">
    <location>
        <begin position="505"/>
        <end position="533"/>
    </location>
</feature>
<feature type="transmembrane region" description="Helical" evidence="2">
    <location>
        <begin position="7"/>
        <end position="29"/>
    </location>
</feature>
<feature type="region of interest" description="Disordered" evidence="1">
    <location>
        <begin position="579"/>
        <end position="625"/>
    </location>
</feature>
<dbReference type="VEuPathDB" id="FungiDB:F4678DRAFT_453891"/>
<name>A0A9W8TJB9_9PEZI</name>
<evidence type="ECO:0000313" key="3">
    <source>
        <dbReference type="EMBL" id="KAJ3560573.1"/>
    </source>
</evidence>